<proteinExistence type="predicted"/>
<protein>
    <recommendedName>
        <fullName evidence="3">MULE transposase domain-containing protein</fullName>
    </recommendedName>
</protein>
<evidence type="ECO:0000313" key="1">
    <source>
        <dbReference type="EMBL" id="KAL0868266.1"/>
    </source>
</evidence>
<dbReference type="EMBL" id="JBEUOH010000021">
    <property type="protein sequence ID" value="KAL0868266.1"/>
    <property type="molecule type" value="Genomic_DNA"/>
</dbReference>
<dbReference type="PANTHER" id="PTHR47160:SF10">
    <property type="entry name" value="MULE TRANSPOSASE DOMAIN-CONTAINING PROTEIN"/>
    <property type="match status" value="1"/>
</dbReference>
<dbReference type="Proteomes" id="UP001549920">
    <property type="component" value="Unassembled WGS sequence"/>
</dbReference>
<organism evidence="1 2">
    <name type="scientific">Loxostege sticticalis</name>
    <name type="common">Beet webworm moth</name>
    <dbReference type="NCBI Taxonomy" id="481309"/>
    <lineage>
        <taxon>Eukaryota</taxon>
        <taxon>Metazoa</taxon>
        <taxon>Ecdysozoa</taxon>
        <taxon>Arthropoda</taxon>
        <taxon>Hexapoda</taxon>
        <taxon>Insecta</taxon>
        <taxon>Pterygota</taxon>
        <taxon>Neoptera</taxon>
        <taxon>Endopterygota</taxon>
        <taxon>Lepidoptera</taxon>
        <taxon>Glossata</taxon>
        <taxon>Ditrysia</taxon>
        <taxon>Pyraloidea</taxon>
        <taxon>Crambidae</taxon>
        <taxon>Pyraustinae</taxon>
        <taxon>Loxostege</taxon>
    </lineage>
</organism>
<gene>
    <name evidence="1" type="ORF">ABMA27_007797</name>
</gene>
<accession>A0ABR3HCW1</accession>
<comment type="caution">
    <text evidence="1">The sequence shown here is derived from an EMBL/GenBank/DDBJ whole genome shotgun (WGS) entry which is preliminary data.</text>
</comment>
<evidence type="ECO:0000313" key="2">
    <source>
        <dbReference type="Proteomes" id="UP001549920"/>
    </source>
</evidence>
<evidence type="ECO:0008006" key="3">
    <source>
        <dbReference type="Google" id="ProtNLM"/>
    </source>
</evidence>
<sequence length="432" mass="49500">MLHNQVSKQIINECNYLYLRICHSNKMNIYVLTGIIDELRLREHLKKESSTSTMEKPCQILNRNLEMVPTSSTCILPNKNALRQVVKRSRAKNKPSEPQSIDDIQVPDELKMFDDEPFLVSNTRFNKDGCVLIFSTKNNIRVLKESPIWIMDGTFQCCPVLFAQLYSIHGIVGDAGYNTKTVPLVYALLSTDSLNENILAPNLVMTDFEVAVINSVRSVFIEATHKCCLFHLGQNVWRRVQQHGLQKKYFEDASFALKIRHLIALAYLPPEDIPNAFNLLKDKVLPQDSSTENIIQWFETTYVKGKQTSRTSTDNKLTIYTTPPLFSPDIWSVHYNNEHNLPRTQNSVEAWDRRWNSLLNNKKIGLYSTIKELKKEQIAVNIQIERAEAGAPGPSPKKKNRDSQNAISHFIEQRNSMTVLKFLKGIASNTYL</sequence>
<name>A0ABR3HCW1_LOXSC</name>
<reference evidence="1 2" key="1">
    <citation type="submission" date="2024-06" db="EMBL/GenBank/DDBJ databases">
        <title>A chromosome-level genome assembly of beet webworm, Loxostege sticticalis.</title>
        <authorList>
            <person name="Zhang Y."/>
        </authorList>
    </citation>
    <scope>NUCLEOTIDE SEQUENCE [LARGE SCALE GENOMIC DNA]</scope>
    <source>
        <strain evidence="1">AQ026</strain>
        <tissue evidence="1">Whole body</tissue>
    </source>
</reference>
<dbReference type="PANTHER" id="PTHR47160">
    <property type="entry name" value="PUTATIVE-RELATED"/>
    <property type="match status" value="1"/>
</dbReference>
<keyword evidence="2" id="KW-1185">Reference proteome</keyword>